<evidence type="ECO:0000256" key="2">
    <source>
        <dbReference type="ARBA" id="ARBA00023136"/>
    </source>
</evidence>
<dbReference type="HAMAP" id="MF_00922">
    <property type="entry name" value="OM_assembly_BamD"/>
    <property type="match status" value="1"/>
</dbReference>
<feature type="domain" description="Outer membrane lipoprotein BamD-like" evidence="4">
    <location>
        <begin position="32"/>
        <end position="223"/>
    </location>
</feature>
<proteinExistence type="inferred from homology"/>
<evidence type="ECO:0000256" key="1">
    <source>
        <dbReference type="ARBA" id="ARBA00022729"/>
    </source>
</evidence>
<keyword evidence="1" id="KW-0732">Signal</keyword>
<dbReference type="NCBIfam" id="TIGR03302">
    <property type="entry name" value="OM_YfiO"/>
    <property type="match status" value="1"/>
</dbReference>
<accession>A0ABY5XZ10</accession>
<evidence type="ECO:0000259" key="4">
    <source>
        <dbReference type="Pfam" id="PF13525"/>
    </source>
</evidence>
<evidence type="ECO:0000256" key="3">
    <source>
        <dbReference type="ARBA" id="ARBA00023237"/>
    </source>
</evidence>
<protein>
    <submittedName>
        <fullName evidence="5">Outer membrane protein assembly factor BamD</fullName>
    </submittedName>
</protein>
<gene>
    <name evidence="5" type="primary">bamD</name>
    <name evidence="5" type="ORF">JBF11_05765</name>
</gene>
<dbReference type="InterPro" id="IPR039565">
    <property type="entry name" value="BamD-like"/>
</dbReference>
<evidence type="ECO:0000313" key="5">
    <source>
        <dbReference type="EMBL" id="UWX04993.1"/>
    </source>
</evidence>
<organism evidence="5 6">
    <name type="scientific">Taurinivorans muris</name>
    <dbReference type="NCBI Taxonomy" id="2787751"/>
    <lineage>
        <taxon>Bacteria</taxon>
        <taxon>Pseudomonadati</taxon>
        <taxon>Thermodesulfobacteriota</taxon>
        <taxon>Desulfovibrionia</taxon>
        <taxon>Desulfovibrionales</taxon>
        <taxon>Desulfovibrionaceae</taxon>
        <taxon>Taurinivorans</taxon>
    </lineage>
</organism>
<dbReference type="Pfam" id="PF13525">
    <property type="entry name" value="YfiO"/>
    <property type="match status" value="1"/>
</dbReference>
<dbReference type="Proteomes" id="UP001058120">
    <property type="component" value="Chromosome"/>
</dbReference>
<name>A0ABY5XZ10_9BACT</name>
<keyword evidence="6" id="KW-1185">Reference proteome</keyword>
<evidence type="ECO:0000313" key="6">
    <source>
        <dbReference type="Proteomes" id="UP001058120"/>
    </source>
</evidence>
<dbReference type="PROSITE" id="PS51257">
    <property type="entry name" value="PROKAR_LIPOPROTEIN"/>
    <property type="match status" value="1"/>
</dbReference>
<sequence>MRNFVLALMFCFSLTGCGGLIDSYFVETPTDTVQEKFEVAVESMQMKEYGKAVLLFTDIKDNYPFSPYVIEAELGLADALYLNEDYLNAADAYRDFESLHPRHEAIPYVLLQAARSLRLSYRSIDRASSNVQMAEEYASRVVNEYPDTEYAALAQEELKTCRRLLAEREVFISNVYWNMGNYEAAYNRYTRIMEQFPDVEQVYEYSKKQAEASYILFRKESAEEIREQKEGSWKNWLKSWL</sequence>
<dbReference type="RefSeq" id="WP_334314548.1">
    <property type="nucleotide sequence ID" value="NZ_CP065938.1"/>
</dbReference>
<dbReference type="SUPFAM" id="SSF48452">
    <property type="entry name" value="TPR-like"/>
    <property type="match status" value="1"/>
</dbReference>
<dbReference type="InterPro" id="IPR011990">
    <property type="entry name" value="TPR-like_helical_dom_sf"/>
</dbReference>
<dbReference type="InterPro" id="IPR017689">
    <property type="entry name" value="BamD"/>
</dbReference>
<dbReference type="Gene3D" id="1.25.40.10">
    <property type="entry name" value="Tetratricopeptide repeat domain"/>
    <property type="match status" value="1"/>
</dbReference>
<reference evidence="5" key="1">
    <citation type="submission" date="2020-12" db="EMBL/GenBank/DDBJ databases">
        <title>Taurinivorans muris gen. nov., sp. nov., fundamental and realized metabolic niche of a ubiquitous sulfidogenic bacterium in the murine intestine.</title>
        <authorList>
            <person name="Ye H."/>
            <person name="Hanson B.T."/>
            <person name="Loy A."/>
        </authorList>
    </citation>
    <scope>NUCLEOTIDE SEQUENCE</scope>
    <source>
        <strain evidence="5">LT0009</strain>
    </source>
</reference>
<keyword evidence="3" id="KW-0998">Cell outer membrane</keyword>
<dbReference type="EMBL" id="CP065938">
    <property type="protein sequence ID" value="UWX04993.1"/>
    <property type="molecule type" value="Genomic_DNA"/>
</dbReference>
<keyword evidence="2" id="KW-0472">Membrane</keyword>